<accession>A0A9Q3BLQ7</accession>
<gene>
    <name evidence="2" type="ORF">O181_007926</name>
</gene>
<evidence type="ECO:0000256" key="1">
    <source>
        <dbReference type="SAM" id="MobiDB-lite"/>
    </source>
</evidence>
<feature type="region of interest" description="Disordered" evidence="1">
    <location>
        <begin position="1"/>
        <end position="75"/>
    </location>
</feature>
<protein>
    <submittedName>
        <fullName evidence="2">Uncharacterized protein</fullName>
    </submittedName>
</protein>
<dbReference type="AlphaFoldDB" id="A0A9Q3BLQ7"/>
<name>A0A9Q3BLQ7_9BASI</name>
<feature type="compositionally biased region" description="Basic residues" evidence="1">
    <location>
        <begin position="58"/>
        <end position="68"/>
    </location>
</feature>
<reference evidence="2" key="1">
    <citation type="submission" date="2021-03" db="EMBL/GenBank/DDBJ databases">
        <title>Draft genome sequence of rust myrtle Austropuccinia psidii MF-1, a brazilian biotype.</title>
        <authorList>
            <person name="Quecine M.C."/>
            <person name="Pachon D.M.R."/>
            <person name="Bonatelli M.L."/>
            <person name="Correr F.H."/>
            <person name="Franceschini L.M."/>
            <person name="Leite T.F."/>
            <person name="Margarido G.R.A."/>
            <person name="Almeida C.A."/>
            <person name="Ferrarezi J.A."/>
            <person name="Labate C.A."/>
        </authorList>
    </citation>
    <scope>NUCLEOTIDE SEQUENCE</scope>
    <source>
        <strain evidence="2">MF-1</strain>
    </source>
</reference>
<dbReference type="Proteomes" id="UP000765509">
    <property type="component" value="Unassembled WGS sequence"/>
</dbReference>
<dbReference type="EMBL" id="AVOT02001799">
    <property type="protein sequence ID" value="MBW0468211.1"/>
    <property type="molecule type" value="Genomic_DNA"/>
</dbReference>
<organism evidence="2 3">
    <name type="scientific">Austropuccinia psidii MF-1</name>
    <dbReference type="NCBI Taxonomy" id="1389203"/>
    <lineage>
        <taxon>Eukaryota</taxon>
        <taxon>Fungi</taxon>
        <taxon>Dikarya</taxon>
        <taxon>Basidiomycota</taxon>
        <taxon>Pucciniomycotina</taxon>
        <taxon>Pucciniomycetes</taxon>
        <taxon>Pucciniales</taxon>
        <taxon>Sphaerophragmiaceae</taxon>
        <taxon>Austropuccinia</taxon>
    </lineage>
</organism>
<evidence type="ECO:0000313" key="3">
    <source>
        <dbReference type="Proteomes" id="UP000765509"/>
    </source>
</evidence>
<feature type="compositionally biased region" description="Polar residues" evidence="1">
    <location>
        <begin position="42"/>
        <end position="53"/>
    </location>
</feature>
<proteinExistence type="predicted"/>
<comment type="caution">
    <text evidence="2">The sequence shown here is derived from an EMBL/GenBank/DDBJ whole genome shotgun (WGS) entry which is preliminary data.</text>
</comment>
<evidence type="ECO:0000313" key="2">
    <source>
        <dbReference type="EMBL" id="MBW0468211.1"/>
    </source>
</evidence>
<keyword evidence="3" id="KW-1185">Reference proteome</keyword>
<feature type="compositionally biased region" description="Basic and acidic residues" evidence="1">
    <location>
        <begin position="23"/>
        <end position="39"/>
    </location>
</feature>
<sequence length="100" mass="11511">MEEEIVRSSNGWYQLSSKPQVNRRKDCQNKKRKESKEEAPEASTSMPQANQPPQEGKRNKKKNCKKPHSPGYSITIIQKDGIGNVFNMAITLMEFKDKEE</sequence>
<feature type="compositionally biased region" description="Polar residues" evidence="1">
    <location>
        <begin position="7"/>
        <end position="20"/>
    </location>
</feature>